<evidence type="ECO:0000256" key="1">
    <source>
        <dbReference type="SAM" id="MobiDB-lite"/>
    </source>
</evidence>
<proteinExistence type="predicted"/>
<comment type="caution">
    <text evidence="2">The sequence shown here is derived from an EMBL/GenBank/DDBJ whole genome shotgun (WGS) entry which is preliminary data.</text>
</comment>
<accession>A0ABV5K6B4</accession>
<name>A0ABV5K6B4_9ACTN</name>
<keyword evidence="3" id="KW-1185">Reference proteome</keyword>
<dbReference type="EMBL" id="JBHMDG010000005">
    <property type="protein sequence ID" value="MFB9312282.1"/>
    <property type="molecule type" value="Genomic_DNA"/>
</dbReference>
<protein>
    <submittedName>
        <fullName evidence="2">Uncharacterized protein</fullName>
    </submittedName>
</protein>
<evidence type="ECO:0000313" key="3">
    <source>
        <dbReference type="Proteomes" id="UP001589750"/>
    </source>
</evidence>
<evidence type="ECO:0000313" key="2">
    <source>
        <dbReference type="EMBL" id="MFB9312282.1"/>
    </source>
</evidence>
<dbReference type="Proteomes" id="UP001589750">
    <property type="component" value="Unassembled WGS sequence"/>
</dbReference>
<reference evidence="2 3" key="1">
    <citation type="submission" date="2024-09" db="EMBL/GenBank/DDBJ databases">
        <authorList>
            <person name="Sun Q."/>
            <person name="Mori K."/>
        </authorList>
    </citation>
    <scope>NUCLEOTIDE SEQUENCE [LARGE SCALE GENOMIC DNA]</scope>
    <source>
        <strain evidence="2 3">JCM 9626</strain>
    </source>
</reference>
<organism evidence="2 3">
    <name type="scientific">Nocardioides plantarum</name>
    <dbReference type="NCBI Taxonomy" id="29299"/>
    <lineage>
        <taxon>Bacteria</taxon>
        <taxon>Bacillati</taxon>
        <taxon>Actinomycetota</taxon>
        <taxon>Actinomycetes</taxon>
        <taxon>Propionibacteriales</taxon>
        <taxon>Nocardioidaceae</taxon>
        <taxon>Nocardioides</taxon>
    </lineage>
</organism>
<dbReference type="RefSeq" id="WP_140008391.1">
    <property type="nucleotide sequence ID" value="NZ_JBHMDG010000005.1"/>
</dbReference>
<sequence length="225" mass="23212">MTTQRAQQSTRLRADVALHATVDGHVLRVGDTHLHVHLSASDAEALLDALVAGGRPTSRPARTALDSLVDAGLVDAPVPHHHVIGDGVLAQAVAGALQRMGATVGPGGTTIAVLDSPDDLGSPGPACWMDGHLVVLAPPAVTALDVVARRRAATRHRDHDPRVTPVAGGRAVTAPTSRPGLELAAAVVAAELLSEDRPAHHAVSVDLRTRSVTRHPVLPVPSAPR</sequence>
<feature type="region of interest" description="Disordered" evidence="1">
    <location>
        <begin position="153"/>
        <end position="175"/>
    </location>
</feature>
<gene>
    <name evidence="2" type="ORF">ACFFRI_04430</name>
</gene>